<gene>
    <name evidence="2" type="ORF">OLC1_LOCUS9372</name>
</gene>
<evidence type="ECO:0000313" key="2">
    <source>
        <dbReference type="EMBL" id="CAI9099325.1"/>
    </source>
</evidence>
<evidence type="ECO:0000256" key="1">
    <source>
        <dbReference type="SAM" id="MobiDB-lite"/>
    </source>
</evidence>
<keyword evidence="3" id="KW-1185">Reference proteome</keyword>
<organism evidence="2 3">
    <name type="scientific">Oldenlandia corymbosa var. corymbosa</name>
    <dbReference type="NCBI Taxonomy" id="529605"/>
    <lineage>
        <taxon>Eukaryota</taxon>
        <taxon>Viridiplantae</taxon>
        <taxon>Streptophyta</taxon>
        <taxon>Embryophyta</taxon>
        <taxon>Tracheophyta</taxon>
        <taxon>Spermatophyta</taxon>
        <taxon>Magnoliopsida</taxon>
        <taxon>eudicotyledons</taxon>
        <taxon>Gunneridae</taxon>
        <taxon>Pentapetalae</taxon>
        <taxon>asterids</taxon>
        <taxon>lamiids</taxon>
        <taxon>Gentianales</taxon>
        <taxon>Rubiaceae</taxon>
        <taxon>Rubioideae</taxon>
        <taxon>Spermacoceae</taxon>
        <taxon>Hedyotis-Oldenlandia complex</taxon>
        <taxon>Oldenlandia</taxon>
    </lineage>
</organism>
<evidence type="ECO:0000313" key="3">
    <source>
        <dbReference type="Proteomes" id="UP001161247"/>
    </source>
</evidence>
<feature type="region of interest" description="Disordered" evidence="1">
    <location>
        <begin position="109"/>
        <end position="213"/>
    </location>
</feature>
<accession>A0AAV1CUN7</accession>
<proteinExistence type="predicted"/>
<sequence>MQKAGNKKIEDLGKLLHKNISQNQKNVWKAKVPSEGQELTAIPSSSGLTLKEKEKIPTALNDQSPDQNGQRETPEDCTESLDEIPEKEGTLNATLIFLKPALNENLDDVALESGSDNDVSTKEGDGNLLEVQDGNEFDNPLEANIRSYSQDDMIVNPTKSVQLLRGANSDGEHEQKKKGRPRGSTKTTNPPASEIRRSTRLQGDTNPKKNLNE</sequence>
<name>A0AAV1CUN7_OLDCO</name>
<reference evidence="2" key="1">
    <citation type="submission" date="2023-03" db="EMBL/GenBank/DDBJ databases">
        <authorList>
            <person name="Julca I."/>
        </authorList>
    </citation>
    <scope>NUCLEOTIDE SEQUENCE</scope>
</reference>
<dbReference type="Proteomes" id="UP001161247">
    <property type="component" value="Chromosome 3"/>
</dbReference>
<dbReference type="EMBL" id="OX459120">
    <property type="protein sequence ID" value="CAI9099325.1"/>
    <property type="molecule type" value="Genomic_DNA"/>
</dbReference>
<feature type="compositionally biased region" description="Polar residues" evidence="1">
    <location>
        <begin position="60"/>
        <end position="71"/>
    </location>
</feature>
<feature type="region of interest" description="Disordered" evidence="1">
    <location>
        <begin position="23"/>
        <end position="86"/>
    </location>
</feature>
<protein>
    <submittedName>
        <fullName evidence="2">OLC1v1036121C1</fullName>
    </submittedName>
</protein>
<dbReference type="AlphaFoldDB" id="A0AAV1CUN7"/>